<sequence length="95" mass="11065">RKSADEQMRGRYDELLRDCPIPLLYGLSVLSTARRVYCGETARKTVTPPFVETDRHFVLPDEYLQDRWSLDILSPRGFSEMKRIVAFIKDESAKL</sequence>
<dbReference type="EMBL" id="JARJCM010000066">
    <property type="protein sequence ID" value="KAJ7033226.1"/>
    <property type="molecule type" value="Genomic_DNA"/>
</dbReference>
<dbReference type="AlphaFoldDB" id="A0AAD6SSF2"/>
<feature type="non-terminal residue" evidence="1">
    <location>
        <position position="1"/>
    </location>
</feature>
<accession>A0AAD6SSF2</accession>
<organism evidence="1 2">
    <name type="scientific">Mycena alexandri</name>
    <dbReference type="NCBI Taxonomy" id="1745969"/>
    <lineage>
        <taxon>Eukaryota</taxon>
        <taxon>Fungi</taxon>
        <taxon>Dikarya</taxon>
        <taxon>Basidiomycota</taxon>
        <taxon>Agaricomycotina</taxon>
        <taxon>Agaricomycetes</taxon>
        <taxon>Agaricomycetidae</taxon>
        <taxon>Agaricales</taxon>
        <taxon>Marasmiineae</taxon>
        <taxon>Mycenaceae</taxon>
        <taxon>Mycena</taxon>
    </lineage>
</organism>
<comment type="caution">
    <text evidence="1">The sequence shown here is derived from an EMBL/GenBank/DDBJ whole genome shotgun (WGS) entry which is preliminary data.</text>
</comment>
<keyword evidence="2" id="KW-1185">Reference proteome</keyword>
<reference evidence="1" key="1">
    <citation type="submission" date="2023-03" db="EMBL/GenBank/DDBJ databases">
        <title>Massive genome expansion in bonnet fungi (Mycena s.s.) driven by repeated elements and novel gene families across ecological guilds.</title>
        <authorList>
            <consortium name="Lawrence Berkeley National Laboratory"/>
            <person name="Harder C.B."/>
            <person name="Miyauchi S."/>
            <person name="Viragh M."/>
            <person name="Kuo A."/>
            <person name="Thoen E."/>
            <person name="Andreopoulos B."/>
            <person name="Lu D."/>
            <person name="Skrede I."/>
            <person name="Drula E."/>
            <person name="Henrissat B."/>
            <person name="Morin E."/>
            <person name="Kohler A."/>
            <person name="Barry K."/>
            <person name="LaButti K."/>
            <person name="Morin E."/>
            <person name="Salamov A."/>
            <person name="Lipzen A."/>
            <person name="Mereny Z."/>
            <person name="Hegedus B."/>
            <person name="Baldrian P."/>
            <person name="Stursova M."/>
            <person name="Weitz H."/>
            <person name="Taylor A."/>
            <person name="Grigoriev I.V."/>
            <person name="Nagy L.G."/>
            <person name="Martin F."/>
            <person name="Kauserud H."/>
        </authorList>
    </citation>
    <scope>NUCLEOTIDE SEQUENCE</scope>
    <source>
        <strain evidence="1">CBHHK200</strain>
    </source>
</reference>
<proteinExistence type="predicted"/>
<evidence type="ECO:0000313" key="2">
    <source>
        <dbReference type="Proteomes" id="UP001218188"/>
    </source>
</evidence>
<evidence type="ECO:0000313" key="1">
    <source>
        <dbReference type="EMBL" id="KAJ7033226.1"/>
    </source>
</evidence>
<protein>
    <submittedName>
        <fullName evidence="1">Uncharacterized protein</fullName>
    </submittedName>
</protein>
<name>A0AAD6SSF2_9AGAR</name>
<dbReference type="Proteomes" id="UP001218188">
    <property type="component" value="Unassembled WGS sequence"/>
</dbReference>
<gene>
    <name evidence="1" type="ORF">C8F04DRAFT_957840</name>
</gene>